<dbReference type="EMBL" id="UYYB01094751">
    <property type="protein sequence ID" value="VDM74925.1"/>
    <property type="molecule type" value="Genomic_DNA"/>
</dbReference>
<sequence length="117" mass="13083">MQWLGLVALILLPTISFQLGKSDRKAKQEKKEEEKQIQKETETEQSLHLAHPPSSVTKQSILKNHENVDFTERKFENAMLVYVTPVVEFEGLRSCKMGVAQGNSCVTGMASGLLPLL</sequence>
<evidence type="ECO:0000313" key="4">
    <source>
        <dbReference type="Proteomes" id="UP000270094"/>
    </source>
</evidence>
<dbReference type="OrthoDB" id="10254444at2759"/>
<evidence type="ECO:0000256" key="1">
    <source>
        <dbReference type="SAM" id="MobiDB-lite"/>
    </source>
</evidence>
<evidence type="ECO:0000256" key="2">
    <source>
        <dbReference type="SAM" id="SignalP"/>
    </source>
</evidence>
<keyword evidence="4" id="KW-1185">Reference proteome</keyword>
<dbReference type="AlphaFoldDB" id="A0A3P7KX41"/>
<evidence type="ECO:0000313" key="3">
    <source>
        <dbReference type="EMBL" id="VDM74925.1"/>
    </source>
</evidence>
<keyword evidence="2" id="KW-0732">Signal</keyword>
<dbReference type="Proteomes" id="UP000270094">
    <property type="component" value="Unassembled WGS sequence"/>
</dbReference>
<gene>
    <name evidence="3" type="ORF">SVUK_LOCUS9923</name>
</gene>
<feature type="signal peptide" evidence="2">
    <location>
        <begin position="1"/>
        <end position="20"/>
    </location>
</feature>
<feature type="compositionally biased region" description="Basic and acidic residues" evidence="1">
    <location>
        <begin position="21"/>
        <end position="42"/>
    </location>
</feature>
<name>A0A3P7KX41_STRVU</name>
<evidence type="ECO:0008006" key="5">
    <source>
        <dbReference type="Google" id="ProtNLM"/>
    </source>
</evidence>
<protein>
    <recommendedName>
        <fullName evidence="5">Peptidase M12A domain-containing protein</fullName>
    </recommendedName>
</protein>
<feature type="chain" id="PRO_5018124683" description="Peptidase M12A domain-containing protein" evidence="2">
    <location>
        <begin position="21"/>
        <end position="117"/>
    </location>
</feature>
<feature type="region of interest" description="Disordered" evidence="1">
    <location>
        <begin position="21"/>
        <end position="61"/>
    </location>
</feature>
<organism evidence="3 4">
    <name type="scientific">Strongylus vulgaris</name>
    <name type="common">Blood worm</name>
    <dbReference type="NCBI Taxonomy" id="40348"/>
    <lineage>
        <taxon>Eukaryota</taxon>
        <taxon>Metazoa</taxon>
        <taxon>Ecdysozoa</taxon>
        <taxon>Nematoda</taxon>
        <taxon>Chromadorea</taxon>
        <taxon>Rhabditida</taxon>
        <taxon>Rhabditina</taxon>
        <taxon>Rhabditomorpha</taxon>
        <taxon>Strongyloidea</taxon>
        <taxon>Strongylidae</taxon>
        <taxon>Strongylus</taxon>
    </lineage>
</organism>
<proteinExistence type="predicted"/>
<accession>A0A3P7KX41</accession>
<reference evidence="3 4" key="1">
    <citation type="submission" date="2018-11" db="EMBL/GenBank/DDBJ databases">
        <authorList>
            <consortium name="Pathogen Informatics"/>
        </authorList>
    </citation>
    <scope>NUCLEOTIDE SEQUENCE [LARGE SCALE GENOMIC DNA]</scope>
</reference>